<feature type="domain" description="DUF3592" evidence="2">
    <location>
        <begin position="39"/>
        <end position="108"/>
    </location>
</feature>
<keyword evidence="1" id="KW-0812">Transmembrane</keyword>
<sequence length="232" mass="25970">MRVIAIVKYLTLIVGLGLLIVAFYFYQSSSSFLDGAVTTEGTVIELVRSRSEDSITYRPVVQFTSQNNSTIEFLSTTGSNPPSYSPGQRVEVMYDPSNPFNAKLKSFFSLWGAPLIVGGLGALFFLTGIAGFFVPGLNTRSYKALKDNGLRIDTQYQGVERNSVLSVNGKHPYQVITQWLNPSTMQVHVFKSQNIWFDPSPYINTDTIAVFIEQNDPQKYHMDIEFLPQLAK</sequence>
<feature type="transmembrane region" description="Helical" evidence="1">
    <location>
        <begin position="108"/>
        <end position="134"/>
    </location>
</feature>
<comment type="caution">
    <text evidence="3">The sequence shown here is derived from an EMBL/GenBank/DDBJ whole genome shotgun (WGS) entry which is preliminary data.</text>
</comment>
<name>A0ABR9FYK0_9GAMM</name>
<keyword evidence="1" id="KW-0472">Membrane</keyword>
<accession>A0ABR9FYK0</accession>
<gene>
    <name evidence="3" type="ORF">EI547_09655</name>
</gene>
<dbReference type="RefSeq" id="WP_192538221.1">
    <property type="nucleotide sequence ID" value="NZ_RRZB01000020.1"/>
</dbReference>
<dbReference type="Pfam" id="PF12158">
    <property type="entry name" value="DUF3592"/>
    <property type="match status" value="1"/>
</dbReference>
<evidence type="ECO:0000313" key="3">
    <source>
        <dbReference type="EMBL" id="MBE0463720.1"/>
    </source>
</evidence>
<reference evidence="3 4" key="1">
    <citation type="submission" date="2020-07" db="EMBL/GenBank/DDBJ databases">
        <title>Halophilic bacteria isolated from french cheeses.</title>
        <authorList>
            <person name="Kothe C.I."/>
            <person name="Farah-Kraiem B."/>
            <person name="Renault P."/>
            <person name="Dridi B."/>
        </authorList>
    </citation>
    <scope>NUCLEOTIDE SEQUENCE [LARGE SCALE GENOMIC DNA]</scope>
    <source>
        <strain evidence="3 4">FME20</strain>
    </source>
</reference>
<keyword evidence="4" id="KW-1185">Reference proteome</keyword>
<dbReference type="EMBL" id="RRZB01000020">
    <property type="protein sequence ID" value="MBE0463720.1"/>
    <property type="molecule type" value="Genomic_DNA"/>
</dbReference>
<proteinExistence type="predicted"/>
<organism evidence="3 4">
    <name type="scientific">Halomonas colorata</name>
    <dbReference type="NCBI Taxonomy" id="2742615"/>
    <lineage>
        <taxon>Bacteria</taxon>
        <taxon>Pseudomonadati</taxon>
        <taxon>Pseudomonadota</taxon>
        <taxon>Gammaproteobacteria</taxon>
        <taxon>Oceanospirillales</taxon>
        <taxon>Halomonadaceae</taxon>
        <taxon>Halomonas</taxon>
    </lineage>
</organism>
<evidence type="ECO:0000313" key="4">
    <source>
        <dbReference type="Proteomes" id="UP001645038"/>
    </source>
</evidence>
<dbReference type="Proteomes" id="UP001645038">
    <property type="component" value="Unassembled WGS sequence"/>
</dbReference>
<protein>
    <submittedName>
        <fullName evidence="3">DUF3592 domain-containing protein</fullName>
    </submittedName>
</protein>
<keyword evidence="1" id="KW-1133">Transmembrane helix</keyword>
<evidence type="ECO:0000256" key="1">
    <source>
        <dbReference type="SAM" id="Phobius"/>
    </source>
</evidence>
<evidence type="ECO:0000259" key="2">
    <source>
        <dbReference type="Pfam" id="PF12158"/>
    </source>
</evidence>
<feature type="transmembrane region" description="Helical" evidence="1">
    <location>
        <begin position="7"/>
        <end position="26"/>
    </location>
</feature>
<dbReference type="InterPro" id="IPR021994">
    <property type="entry name" value="DUF3592"/>
</dbReference>